<dbReference type="Gene3D" id="3.40.50.2000">
    <property type="entry name" value="Glycogen Phosphorylase B"/>
    <property type="match status" value="2"/>
</dbReference>
<evidence type="ECO:0000256" key="1">
    <source>
        <dbReference type="ARBA" id="ARBA00022676"/>
    </source>
</evidence>
<evidence type="ECO:0000313" key="5">
    <source>
        <dbReference type="Proteomes" id="UP000279306"/>
    </source>
</evidence>
<reference evidence="4 5" key="1">
    <citation type="submission" date="2018-12" db="EMBL/GenBank/DDBJ databases">
        <authorList>
            <consortium name="Pathogen Informatics"/>
        </authorList>
    </citation>
    <scope>NUCLEOTIDE SEQUENCE [LARGE SCALE GENOMIC DNA]</scope>
    <source>
        <strain evidence="4 5">NCTC10437</strain>
    </source>
</reference>
<protein>
    <submittedName>
        <fullName evidence="4">Glycosyl transferase, group 1 family protein</fullName>
        <ecNumber evidence="4">2.4.1.250</ecNumber>
    </submittedName>
</protein>
<dbReference type="GO" id="GO:1903509">
    <property type="term" value="P:liposaccharide metabolic process"/>
    <property type="evidence" value="ECO:0007669"/>
    <property type="project" value="UniProtKB-ARBA"/>
</dbReference>
<dbReference type="STRING" id="1791.GCA_001049355_05077"/>
<dbReference type="GO" id="GO:1901137">
    <property type="term" value="P:carbohydrate derivative biosynthetic process"/>
    <property type="evidence" value="ECO:0007669"/>
    <property type="project" value="UniProtKB-ARBA"/>
</dbReference>
<accession>A0A3S4SDX6</accession>
<dbReference type="SUPFAM" id="SSF53756">
    <property type="entry name" value="UDP-Glycosyltransferase/glycogen phosphorylase"/>
    <property type="match status" value="1"/>
</dbReference>
<gene>
    <name evidence="4" type="primary">mshA_1</name>
    <name evidence="4" type="ORF">NCTC10437_00112</name>
</gene>
<proteinExistence type="predicted"/>
<dbReference type="GO" id="GO:0102710">
    <property type="term" value="F:D-inositol-3-phosphate glycosyltransferase activity"/>
    <property type="evidence" value="ECO:0007669"/>
    <property type="project" value="UniProtKB-EC"/>
</dbReference>
<dbReference type="InterPro" id="IPR028098">
    <property type="entry name" value="Glyco_trans_4-like_N"/>
</dbReference>
<dbReference type="OrthoDB" id="9810929at2"/>
<organism evidence="4 5">
    <name type="scientific">Mycolicibacterium aurum</name>
    <name type="common">Mycobacterium aurum</name>
    <dbReference type="NCBI Taxonomy" id="1791"/>
    <lineage>
        <taxon>Bacteria</taxon>
        <taxon>Bacillati</taxon>
        <taxon>Actinomycetota</taxon>
        <taxon>Actinomycetes</taxon>
        <taxon>Mycobacteriales</taxon>
        <taxon>Mycobacteriaceae</taxon>
        <taxon>Mycolicibacterium</taxon>
    </lineage>
</organism>
<dbReference type="PANTHER" id="PTHR45947">
    <property type="entry name" value="SULFOQUINOVOSYL TRANSFERASE SQD2"/>
    <property type="match status" value="1"/>
</dbReference>
<feature type="domain" description="Glycosyltransferase subfamily 4-like N-terminal" evidence="3">
    <location>
        <begin position="36"/>
        <end position="191"/>
    </location>
</feature>
<name>A0A3S4SDX6_MYCAU</name>
<dbReference type="EC" id="2.4.1.250" evidence="4"/>
<dbReference type="PANTHER" id="PTHR45947:SF3">
    <property type="entry name" value="SULFOQUINOVOSYL TRANSFERASE SQD2"/>
    <property type="match status" value="1"/>
</dbReference>
<keyword evidence="1 4" id="KW-0328">Glycosyltransferase</keyword>
<dbReference type="Pfam" id="PF13692">
    <property type="entry name" value="Glyco_trans_1_4"/>
    <property type="match status" value="1"/>
</dbReference>
<dbReference type="RefSeq" id="WP_048634917.1">
    <property type="nucleotide sequence ID" value="NZ_CVQQ01000024.1"/>
</dbReference>
<dbReference type="EMBL" id="LR134356">
    <property type="protein sequence ID" value="VEG51006.1"/>
    <property type="molecule type" value="Genomic_DNA"/>
</dbReference>
<keyword evidence="5" id="KW-1185">Reference proteome</keyword>
<keyword evidence="2 4" id="KW-0808">Transferase</keyword>
<dbReference type="InterPro" id="IPR050194">
    <property type="entry name" value="Glycosyltransferase_grp1"/>
</dbReference>
<evidence type="ECO:0000259" key="3">
    <source>
        <dbReference type="Pfam" id="PF13439"/>
    </source>
</evidence>
<evidence type="ECO:0000256" key="2">
    <source>
        <dbReference type="ARBA" id="ARBA00022679"/>
    </source>
</evidence>
<dbReference type="AlphaFoldDB" id="A0A3S4SDX6"/>
<dbReference type="Pfam" id="PF13439">
    <property type="entry name" value="Glyco_transf_4"/>
    <property type="match status" value="1"/>
</dbReference>
<evidence type="ECO:0000313" key="4">
    <source>
        <dbReference type="EMBL" id="VEG51006.1"/>
    </source>
</evidence>
<dbReference type="GO" id="GO:0008610">
    <property type="term" value="P:lipid biosynthetic process"/>
    <property type="evidence" value="ECO:0007669"/>
    <property type="project" value="UniProtKB-ARBA"/>
</dbReference>
<dbReference type="Proteomes" id="UP000279306">
    <property type="component" value="Chromosome"/>
</dbReference>
<dbReference type="KEGG" id="mauu:NCTC10437_00112"/>
<sequence>MTSVRYAGSPLDTEAPLSVALVGCVDDAHQADDLGALAAALGKRGHAVTAYIRHQGEQTLSAAGYQVHAIGLGRAAPVPAGDALAASGELAAALEDAWRHAVPDVVHAYGWLPGVAAQLAARRHRLPTVQSFHGVAAPAGPTADRARLETALARGAAWVTVASSADLEVLSRVRHNRSSVSLVPAGVDAERFAATAERAVDPHCRIGCLAPNDRLYEDVSRVLRVLPALGDSRLVVGTTGPAGRPDGADRKALQQLAAELGVAHRVTCLGHLRTDDVAKALRGVDVLVSTPTAAPDPGVVLAAMAGGVAVVAHDVDALADVVIHDVTGFLVPPHDVRELTVALKRLQSETFRREGMGAAGRTRARSRYSWDQIAVDVESAYRQAVRATI</sequence>